<name>A0A1R3I5A1_9ROSI</name>
<reference evidence="4" key="1">
    <citation type="submission" date="2013-09" db="EMBL/GenBank/DDBJ databases">
        <title>Corchorus olitorius genome sequencing.</title>
        <authorList>
            <person name="Alam M."/>
            <person name="Haque M.S."/>
            <person name="Islam M.S."/>
            <person name="Emdad E.M."/>
            <person name="Islam M.M."/>
            <person name="Ahmed B."/>
            <person name="Halim A."/>
            <person name="Hossen Q.M.M."/>
            <person name="Hossain M.Z."/>
            <person name="Ahmed R."/>
            <person name="Khan M.M."/>
            <person name="Islam R."/>
            <person name="Rashid M.M."/>
            <person name="Khan S.A."/>
            <person name="Rahman M.S."/>
            <person name="Alam M."/>
            <person name="Yahiya A.S."/>
            <person name="Khan M.S."/>
            <person name="Azam M.S."/>
            <person name="Haque T."/>
            <person name="Lashkar M.Z.H."/>
            <person name="Akhand A.I."/>
            <person name="Morshed G."/>
            <person name="Roy S."/>
            <person name="Uddin K.S."/>
            <person name="Rabeya T."/>
            <person name="Hossain A.S."/>
            <person name="Chowdhury A."/>
            <person name="Snigdha A.R."/>
            <person name="Mortoza M.S."/>
            <person name="Matin S.A."/>
            <person name="Hoque S.M.E."/>
            <person name="Islam M.K."/>
            <person name="Roy D.K."/>
            <person name="Haider R."/>
            <person name="Moosa M.M."/>
            <person name="Elias S.M."/>
            <person name="Hasan A.M."/>
            <person name="Jahan S."/>
            <person name="Shafiuddin M."/>
            <person name="Mahmood N."/>
            <person name="Shommy N.S."/>
        </authorList>
    </citation>
    <scope>NUCLEOTIDE SEQUENCE [LARGE SCALE GENOMIC DNA]</scope>
    <source>
        <strain evidence="4">cv. O-4</strain>
    </source>
</reference>
<evidence type="ECO:0000256" key="2">
    <source>
        <dbReference type="SAM" id="SignalP"/>
    </source>
</evidence>
<protein>
    <submittedName>
        <fullName evidence="3">Uncharacterized protein</fullName>
    </submittedName>
</protein>
<dbReference type="InterPro" id="IPR012438">
    <property type="entry name" value="DUF1639"/>
</dbReference>
<dbReference type="Pfam" id="PF07797">
    <property type="entry name" value="DUF1639"/>
    <property type="match status" value="1"/>
</dbReference>
<sequence>MPVLVVISDLLLDVVFIFRYQRVSPECPPPLSSVKKSGLKSTLTSSMCKEEGGSCSNNGNIENGRSVPKDIGSAFEGAKAVKYRSPSRNQDHHHNSTLSHSISGNGFPDSPPKGQGQSESNHHHHHNHHETPKRSETSSPNRGDVLLQWGQKKRARVSRSEIRPLADDSSSSSVVGRQNMGNKIQRRVLHATMPPPPPPAPHPARCSTLRNGLLSTRNLDDRSAGASGSPSRNSSGTSRAASRSMAGKRSPPLETIDRKKCVVGSVKEEKLNGSSSALQTDHRLNHTDSAPVQSEQPGAGAAAATNTVTASSIDKVNSEVMEWPRIYLSLSRKEKEDDFLAMKGTKLPQRPKKRAKNVDRALQYCFPGMWLSDLTKSRYEVREKKSVKKQQKRRGLKGMESVESESE</sequence>
<dbReference type="Proteomes" id="UP000187203">
    <property type="component" value="Unassembled WGS sequence"/>
</dbReference>
<keyword evidence="2" id="KW-0732">Signal</keyword>
<gene>
    <name evidence="3" type="ORF">COLO4_25013</name>
</gene>
<feature type="region of interest" description="Disordered" evidence="1">
    <location>
        <begin position="46"/>
        <end position="71"/>
    </location>
</feature>
<feature type="chain" id="PRO_5012797155" evidence="2">
    <location>
        <begin position="26"/>
        <end position="407"/>
    </location>
</feature>
<evidence type="ECO:0000313" key="3">
    <source>
        <dbReference type="EMBL" id="OMO77757.1"/>
    </source>
</evidence>
<evidence type="ECO:0000313" key="4">
    <source>
        <dbReference type="Proteomes" id="UP000187203"/>
    </source>
</evidence>
<dbReference type="OrthoDB" id="2018605at2759"/>
<keyword evidence="4" id="KW-1185">Reference proteome</keyword>
<dbReference type="EMBL" id="AWUE01018898">
    <property type="protein sequence ID" value="OMO77757.1"/>
    <property type="molecule type" value="Genomic_DNA"/>
</dbReference>
<feature type="compositionally biased region" description="Polar residues" evidence="1">
    <location>
        <begin position="168"/>
        <end position="178"/>
    </location>
</feature>
<feature type="compositionally biased region" description="Polar residues" evidence="1">
    <location>
        <begin position="54"/>
        <end position="63"/>
    </location>
</feature>
<feature type="region of interest" description="Disordered" evidence="1">
    <location>
        <begin position="218"/>
        <end position="306"/>
    </location>
</feature>
<evidence type="ECO:0000256" key="1">
    <source>
        <dbReference type="SAM" id="MobiDB-lite"/>
    </source>
</evidence>
<dbReference type="AlphaFoldDB" id="A0A1R3I5A1"/>
<feature type="compositionally biased region" description="Polar residues" evidence="1">
    <location>
        <begin position="287"/>
        <end position="296"/>
    </location>
</feature>
<feature type="compositionally biased region" description="Basic and acidic residues" evidence="1">
    <location>
        <begin position="255"/>
        <end position="271"/>
    </location>
</feature>
<dbReference type="STRING" id="93759.A0A1R3I5A1"/>
<accession>A0A1R3I5A1</accession>
<feature type="compositionally biased region" description="Basic residues" evidence="1">
    <location>
        <begin position="385"/>
        <end position="396"/>
    </location>
</feature>
<proteinExistence type="predicted"/>
<dbReference type="PANTHER" id="PTHR33130">
    <property type="entry name" value="PUTATIVE (DUF1639)-RELATED"/>
    <property type="match status" value="1"/>
</dbReference>
<organism evidence="3 4">
    <name type="scientific">Corchorus olitorius</name>
    <dbReference type="NCBI Taxonomy" id="93759"/>
    <lineage>
        <taxon>Eukaryota</taxon>
        <taxon>Viridiplantae</taxon>
        <taxon>Streptophyta</taxon>
        <taxon>Embryophyta</taxon>
        <taxon>Tracheophyta</taxon>
        <taxon>Spermatophyta</taxon>
        <taxon>Magnoliopsida</taxon>
        <taxon>eudicotyledons</taxon>
        <taxon>Gunneridae</taxon>
        <taxon>Pentapetalae</taxon>
        <taxon>rosids</taxon>
        <taxon>malvids</taxon>
        <taxon>Malvales</taxon>
        <taxon>Malvaceae</taxon>
        <taxon>Grewioideae</taxon>
        <taxon>Apeibeae</taxon>
        <taxon>Corchorus</taxon>
    </lineage>
</organism>
<dbReference type="PANTHER" id="PTHR33130:SF33">
    <property type="entry name" value="PUTATIVE (DUF1639)-RELATED"/>
    <property type="match status" value="1"/>
</dbReference>
<feature type="signal peptide" evidence="2">
    <location>
        <begin position="1"/>
        <end position="25"/>
    </location>
</feature>
<feature type="region of interest" description="Disordered" evidence="1">
    <location>
        <begin position="83"/>
        <end position="178"/>
    </location>
</feature>
<feature type="compositionally biased region" description="Low complexity" evidence="1">
    <location>
        <begin position="224"/>
        <end position="240"/>
    </location>
</feature>
<comment type="caution">
    <text evidence="3">The sequence shown here is derived from an EMBL/GenBank/DDBJ whole genome shotgun (WGS) entry which is preliminary data.</text>
</comment>
<feature type="region of interest" description="Disordered" evidence="1">
    <location>
        <begin position="381"/>
        <end position="407"/>
    </location>
</feature>